<feature type="region of interest" description="Disordered" evidence="5">
    <location>
        <begin position="439"/>
        <end position="464"/>
    </location>
</feature>
<dbReference type="GO" id="GO:0005737">
    <property type="term" value="C:cytoplasm"/>
    <property type="evidence" value="ECO:0007669"/>
    <property type="project" value="UniProtKB-SubCell"/>
</dbReference>
<dbReference type="PRINTS" id="PR00019">
    <property type="entry name" value="LEURICHRPT"/>
</dbReference>
<dbReference type="SMART" id="SM00364">
    <property type="entry name" value="LRR_BAC"/>
    <property type="match status" value="2"/>
</dbReference>
<dbReference type="InterPro" id="IPR025875">
    <property type="entry name" value="Leu-rich_rpt_4"/>
</dbReference>
<evidence type="ECO:0000256" key="4">
    <source>
        <dbReference type="ARBA" id="ARBA00022737"/>
    </source>
</evidence>
<dbReference type="SUPFAM" id="SSF52075">
    <property type="entry name" value="Outer arm dynein light chain 1"/>
    <property type="match status" value="1"/>
</dbReference>
<evidence type="ECO:0000256" key="1">
    <source>
        <dbReference type="ARBA" id="ARBA00004496"/>
    </source>
</evidence>
<dbReference type="SMART" id="SM00369">
    <property type="entry name" value="LRR_TYP"/>
    <property type="match status" value="3"/>
</dbReference>
<keyword evidence="2" id="KW-0963">Cytoplasm</keyword>
<evidence type="ECO:0000256" key="3">
    <source>
        <dbReference type="ARBA" id="ARBA00022614"/>
    </source>
</evidence>
<evidence type="ECO:0000256" key="5">
    <source>
        <dbReference type="SAM" id="MobiDB-lite"/>
    </source>
</evidence>
<dbReference type="InterPro" id="IPR001611">
    <property type="entry name" value="Leu-rich_rpt"/>
</dbReference>
<dbReference type="Gene3D" id="3.80.10.10">
    <property type="entry name" value="Ribonuclease Inhibitor"/>
    <property type="match status" value="2"/>
</dbReference>
<comment type="caution">
    <text evidence="6">The sequence shown here is derived from an EMBL/GenBank/DDBJ whole genome shotgun (WGS) entry which is preliminary data.</text>
</comment>
<organism evidence="6 7">
    <name type="scientific">Hypothenemus hampei</name>
    <name type="common">Coffee berry borer</name>
    <dbReference type="NCBI Taxonomy" id="57062"/>
    <lineage>
        <taxon>Eukaryota</taxon>
        <taxon>Metazoa</taxon>
        <taxon>Ecdysozoa</taxon>
        <taxon>Arthropoda</taxon>
        <taxon>Hexapoda</taxon>
        <taxon>Insecta</taxon>
        <taxon>Pterygota</taxon>
        <taxon>Neoptera</taxon>
        <taxon>Endopterygota</taxon>
        <taxon>Coleoptera</taxon>
        <taxon>Polyphaga</taxon>
        <taxon>Cucujiformia</taxon>
        <taxon>Curculionidae</taxon>
        <taxon>Scolytinae</taxon>
        <taxon>Hypothenemus</taxon>
    </lineage>
</organism>
<dbReference type="Pfam" id="PF12799">
    <property type="entry name" value="LRR_4"/>
    <property type="match status" value="1"/>
</dbReference>
<evidence type="ECO:0008006" key="8">
    <source>
        <dbReference type="Google" id="ProtNLM"/>
    </source>
</evidence>
<dbReference type="PANTHER" id="PTHR15454:SF69">
    <property type="entry name" value="SERINE_THREONINE-PROTEIN KINASE 11-INTERACTING PROTEIN"/>
    <property type="match status" value="1"/>
</dbReference>
<dbReference type="Pfam" id="PF13855">
    <property type="entry name" value="LRR_8"/>
    <property type="match status" value="1"/>
</dbReference>
<keyword evidence="3" id="KW-0433">Leucine-rich repeat</keyword>
<comment type="subcellular location">
    <subcellularLocation>
        <location evidence="1">Cytoplasm</location>
    </subcellularLocation>
</comment>
<keyword evidence="4" id="KW-0677">Repeat</keyword>
<evidence type="ECO:0000256" key="2">
    <source>
        <dbReference type="ARBA" id="ARBA00022490"/>
    </source>
</evidence>
<gene>
    <name evidence="6" type="ORF">ABEB36_006368</name>
</gene>
<proteinExistence type="predicted"/>
<dbReference type="PROSITE" id="PS51450">
    <property type="entry name" value="LRR"/>
    <property type="match status" value="2"/>
</dbReference>
<dbReference type="PANTHER" id="PTHR15454">
    <property type="entry name" value="NISCHARIN RELATED"/>
    <property type="match status" value="1"/>
</dbReference>
<protein>
    <recommendedName>
        <fullName evidence="8">Serine/threonine-protein kinase 11-interacting protein</fullName>
    </recommendedName>
</protein>
<dbReference type="EMBL" id="JBDJPC010000005">
    <property type="protein sequence ID" value="KAL1500957.1"/>
    <property type="molecule type" value="Genomic_DNA"/>
</dbReference>
<feature type="region of interest" description="Disordered" evidence="5">
    <location>
        <begin position="365"/>
        <end position="384"/>
    </location>
</feature>
<dbReference type="InterPro" id="IPR032675">
    <property type="entry name" value="LRR_dom_sf"/>
</dbReference>
<dbReference type="AlphaFoldDB" id="A0ABD1EQC1"/>
<keyword evidence="7" id="KW-1185">Reference proteome</keyword>
<evidence type="ECO:0000313" key="7">
    <source>
        <dbReference type="Proteomes" id="UP001566132"/>
    </source>
</evidence>
<dbReference type="InterPro" id="IPR003591">
    <property type="entry name" value="Leu-rich_rpt_typical-subtyp"/>
</dbReference>
<feature type="compositionally biased region" description="Polar residues" evidence="5">
    <location>
        <begin position="371"/>
        <end position="380"/>
    </location>
</feature>
<name>A0ABD1EQC1_HYPHA</name>
<evidence type="ECO:0000313" key="6">
    <source>
        <dbReference type="EMBL" id="KAL1500957.1"/>
    </source>
</evidence>
<accession>A0ABD1EQC1</accession>
<dbReference type="Proteomes" id="UP001566132">
    <property type="component" value="Unassembled WGS sequence"/>
</dbReference>
<reference evidence="6 7" key="1">
    <citation type="submission" date="2024-05" db="EMBL/GenBank/DDBJ databases">
        <title>Genetic variation in Jamaican populations of the coffee berry borer (Hypothenemus hampei).</title>
        <authorList>
            <person name="Errbii M."/>
            <person name="Myrie A."/>
        </authorList>
    </citation>
    <scope>NUCLEOTIDE SEQUENCE [LARGE SCALE GENOMIC DNA]</scope>
    <source>
        <strain evidence="6">JA-Hopewell-2020-01-JO</strain>
        <tissue evidence="6">Whole body</tissue>
    </source>
</reference>
<sequence length="605" mass="68991">MCDPNLISTTANLLRPVSRDVLRGKDKLCLSTVYLQKFNKAFDDNASEELTTSFHLTEARASLQVDLQFLLDLVKSSVTLKLTADLKEDNPTDLVNIRRFHNLKTLEIIRVNPLRIVGIQKLRSRIENLICKYNLEDIETILVQCGGDCSHSFNWNELKYLNFSRNRLKTIGNCFESTPYLQVLDISHNELSNIIAIEHLPHLKELNLSYNKLTRLPKFSGQICKRLRVLLANNNFIEDIGGLATIANLHQLDLSQNCLMDHSILVAICQMSSLYSLDLRGNPLTYHPVHRTLTCNYFNRNTSSLNVVLDNVPLTKTEKSLAGSLHPILQNSLGNSMDGASNNSLDASLLERQRRVRNVVIFEGHEDKNDGNSSSVSPTKRNLDKSHLDVKKKIEQLRHERKEQWLSHESGAIFQEVLNFPSFEQNSINNDETFETAIENESDIDTRPNETSTPKLETPDSDDDDFVEGNLFVGGSEPNAVDLCIVITDKHLSERNGVTTKETARWGLDVVKNFRMDEETQEITIDFDVIRSDRISRKYYFQEPEKFLRRLEEGVIKNRVPVERIQYQCLKCNGTFSRAKPVSGVHEVNRVTCPFCESNLIIESK</sequence>